<dbReference type="RefSeq" id="WP_354199050.1">
    <property type="nucleotide sequence ID" value="NZ_JBEPLW010000032.1"/>
</dbReference>
<gene>
    <name evidence="2" type="ORF">ABID49_002670</name>
</gene>
<feature type="transmembrane region" description="Helical" evidence="1">
    <location>
        <begin position="266"/>
        <end position="290"/>
    </location>
</feature>
<keyword evidence="1" id="KW-0472">Membrane</keyword>
<reference evidence="2 3" key="1">
    <citation type="submission" date="2024-06" db="EMBL/GenBank/DDBJ databases">
        <title>Genomic Encyclopedia of Type Strains, Phase IV (KMG-IV): sequencing the most valuable type-strain genomes for metagenomic binning, comparative biology and taxonomic classification.</title>
        <authorList>
            <person name="Goeker M."/>
        </authorList>
    </citation>
    <scope>NUCLEOTIDE SEQUENCE [LARGE SCALE GENOMIC DNA]</scope>
    <source>
        <strain evidence="2 3">DSM 26128</strain>
    </source>
</reference>
<dbReference type="PANTHER" id="PTHR37305">
    <property type="entry name" value="INTEGRAL MEMBRANE PROTEIN-RELATED"/>
    <property type="match status" value="1"/>
</dbReference>
<feature type="transmembrane region" description="Helical" evidence="1">
    <location>
        <begin position="728"/>
        <end position="750"/>
    </location>
</feature>
<feature type="transmembrane region" description="Helical" evidence="1">
    <location>
        <begin position="407"/>
        <end position="426"/>
    </location>
</feature>
<feature type="transmembrane region" description="Helical" evidence="1">
    <location>
        <begin position="213"/>
        <end position="246"/>
    </location>
</feature>
<name>A0ABV2GEM9_9BACL</name>
<organism evidence="2 3">
    <name type="scientific">Bhargavaea ullalensis</name>
    <dbReference type="NCBI Taxonomy" id="1265685"/>
    <lineage>
        <taxon>Bacteria</taxon>
        <taxon>Bacillati</taxon>
        <taxon>Bacillota</taxon>
        <taxon>Bacilli</taxon>
        <taxon>Bacillales</taxon>
        <taxon>Caryophanaceae</taxon>
        <taxon>Bhargavaea</taxon>
    </lineage>
</organism>
<sequence>MLRFEWKKIRRQRKLLVLLLAVLVGTGLLYILNTMSQEDWKEEAFDQTDVYRSDVAVEGEHLKQEQEDAGDGEVPPELSSRQEALSKLSQALYEWRDVIYYANWKEYPAAEQTFAREVRNYSEKGGFFNALSGENLELVEAKSAWLVTHGLAYEDERHPLTPHLFLSETVRIFFGLPGLVVLILLFGAIEISDREQGTWRLIRTEPVTRMSVVLSKFGVLLIVLVLYGVTVIGSGLLIPLVAGGGLPAWQYPVVLHGGESFAIESVLFWLVRGLMYFICGAVFLFALMLAAGTRFAKSFSGLAFVFFLGLAGYVLSGLFPSIKNPFRMLHWAELTDLIPNSGDWQLIAATLAATILLLALAVLLPENRTESKSASKPRFAGGESPKNSWRTGRMALFEWRKTVRQGLFGQSIVLFLLAVLGGYFLLYESARDHQAEYFERVKEYAQSDLEFADQLKSNSEEVIEIGKREMQEFGDQMMGVDEEQAEDMLQTARMAEVRSSVELDKISAYEERDWRRFHADQLYTVYAKYRMVIGDVYNSSNIGQGIWFGRFNEDVTFAEKEWMIRHDIKPVFSGEIAVSMYDSWGDWEKERKQWMEENQKVDAGGLFSLYHVFSSGLYLIPILLFVFLFGTGMAAERGKRRTMDLLLTQPVWSRSVFLGKAVNGIAASSVAMAGIFGILLILGTVFRGFGDWMYPILRYVPEKVSAREDYTGMLSGSKGFEFLPLGDYAVQGLVLSVLVLIFLIALALFISVFTRHSAVVFAAAAILSAAGYYAGRSIWPEAAAYIPFTYLKIGDILNGELAARLDVPEISFWTGTWVLSAGILFLLLAGYLTLRVGFRLRRG</sequence>
<feature type="transmembrane region" description="Helical" evidence="1">
    <location>
        <begin position="342"/>
        <end position="364"/>
    </location>
</feature>
<dbReference type="EMBL" id="JBEPLW010000032">
    <property type="protein sequence ID" value="MET3576740.1"/>
    <property type="molecule type" value="Genomic_DNA"/>
</dbReference>
<dbReference type="PANTHER" id="PTHR37305:SF1">
    <property type="entry name" value="MEMBRANE PROTEIN"/>
    <property type="match status" value="1"/>
</dbReference>
<evidence type="ECO:0000313" key="3">
    <source>
        <dbReference type="Proteomes" id="UP001549099"/>
    </source>
</evidence>
<keyword evidence="1" id="KW-1133">Transmembrane helix</keyword>
<dbReference type="Pfam" id="PF12679">
    <property type="entry name" value="ABC2_membrane_2"/>
    <property type="match status" value="2"/>
</dbReference>
<dbReference type="Proteomes" id="UP001549099">
    <property type="component" value="Unassembled WGS sequence"/>
</dbReference>
<feature type="transmembrane region" description="Helical" evidence="1">
    <location>
        <begin position="15"/>
        <end position="32"/>
    </location>
</feature>
<keyword evidence="1" id="KW-0812">Transmembrane</keyword>
<protein>
    <submittedName>
        <fullName evidence="2">ABC-type transport system involved in multi-copper enzyme maturation permease subunit</fullName>
    </submittedName>
</protein>
<accession>A0ABV2GEM9</accession>
<comment type="caution">
    <text evidence="2">The sequence shown here is derived from an EMBL/GenBank/DDBJ whole genome shotgun (WGS) entry which is preliminary data.</text>
</comment>
<evidence type="ECO:0000313" key="2">
    <source>
        <dbReference type="EMBL" id="MET3576740.1"/>
    </source>
</evidence>
<feature type="transmembrane region" description="Helical" evidence="1">
    <location>
        <begin position="302"/>
        <end position="322"/>
    </location>
</feature>
<feature type="transmembrane region" description="Helical" evidence="1">
    <location>
        <begin position="616"/>
        <end position="635"/>
    </location>
</feature>
<feature type="transmembrane region" description="Helical" evidence="1">
    <location>
        <begin position="757"/>
        <end position="775"/>
    </location>
</feature>
<feature type="transmembrane region" description="Helical" evidence="1">
    <location>
        <begin position="656"/>
        <end position="686"/>
    </location>
</feature>
<keyword evidence="3" id="KW-1185">Reference proteome</keyword>
<feature type="transmembrane region" description="Helical" evidence="1">
    <location>
        <begin position="810"/>
        <end position="834"/>
    </location>
</feature>
<feature type="transmembrane region" description="Helical" evidence="1">
    <location>
        <begin position="172"/>
        <end position="192"/>
    </location>
</feature>
<proteinExistence type="predicted"/>
<evidence type="ECO:0000256" key="1">
    <source>
        <dbReference type="SAM" id="Phobius"/>
    </source>
</evidence>